<feature type="compositionally biased region" description="Low complexity" evidence="1">
    <location>
        <begin position="38"/>
        <end position="71"/>
    </location>
</feature>
<dbReference type="RefSeq" id="WP_346123849.1">
    <property type="nucleotide sequence ID" value="NZ_BAABGU010000038.1"/>
</dbReference>
<gene>
    <name evidence="3" type="ORF">GCM10023176_52470</name>
</gene>
<name>A0ABP8T199_9ACTN</name>
<dbReference type="Proteomes" id="UP001500307">
    <property type="component" value="Unassembled WGS sequence"/>
</dbReference>
<evidence type="ECO:0000256" key="2">
    <source>
        <dbReference type="SAM" id="SignalP"/>
    </source>
</evidence>
<protein>
    <recommendedName>
        <fullName evidence="5">Lipoprotein</fullName>
    </recommendedName>
</protein>
<evidence type="ECO:0000256" key="1">
    <source>
        <dbReference type="SAM" id="MobiDB-lite"/>
    </source>
</evidence>
<sequence>MPPTPARPTVLRRLTVPVALLTLLPLTACGTPPELRQPPGQTGTTPTVTGTPTAPTPSAGPTTPTTPTPARTPAGLVATPCPAGPTGQNVVALLRGPAQVLPRDVRVTVRTGPLCADGWQYTVLDVTGHEELQVVTRGRPGALELVTAGTDVCGVEVRAAGPPGIRTLACDGTPGA</sequence>
<feature type="signal peptide" evidence="2">
    <location>
        <begin position="1"/>
        <end position="30"/>
    </location>
</feature>
<keyword evidence="2" id="KW-0732">Signal</keyword>
<feature type="chain" id="PRO_5046336299" description="Lipoprotein" evidence="2">
    <location>
        <begin position="31"/>
        <end position="176"/>
    </location>
</feature>
<comment type="caution">
    <text evidence="3">The sequence shown here is derived from an EMBL/GenBank/DDBJ whole genome shotgun (WGS) entry which is preliminary data.</text>
</comment>
<keyword evidence="4" id="KW-1185">Reference proteome</keyword>
<feature type="region of interest" description="Disordered" evidence="1">
    <location>
        <begin position="29"/>
        <end position="71"/>
    </location>
</feature>
<evidence type="ECO:0000313" key="3">
    <source>
        <dbReference type="EMBL" id="GAA4577911.1"/>
    </source>
</evidence>
<evidence type="ECO:0000313" key="4">
    <source>
        <dbReference type="Proteomes" id="UP001500307"/>
    </source>
</evidence>
<reference evidence="4" key="1">
    <citation type="journal article" date="2019" name="Int. J. Syst. Evol. Microbiol.">
        <title>The Global Catalogue of Microorganisms (GCM) 10K type strain sequencing project: providing services to taxonomists for standard genome sequencing and annotation.</title>
        <authorList>
            <consortium name="The Broad Institute Genomics Platform"/>
            <consortium name="The Broad Institute Genome Sequencing Center for Infectious Disease"/>
            <person name="Wu L."/>
            <person name="Ma J."/>
        </authorList>
    </citation>
    <scope>NUCLEOTIDE SEQUENCE [LARGE SCALE GENOMIC DNA]</scope>
    <source>
        <strain evidence="4">JCM 3175</strain>
    </source>
</reference>
<accession>A0ABP8T199</accession>
<organism evidence="3 4">
    <name type="scientific">Micromonospora coerulea</name>
    <dbReference type="NCBI Taxonomy" id="47856"/>
    <lineage>
        <taxon>Bacteria</taxon>
        <taxon>Bacillati</taxon>
        <taxon>Actinomycetota</taxon>
        <taxon>Actinomycetes</taxon>
        <taxon>Micromonosporales</taxon>
        <taxon>Micromonosporaceae</taxon>
        <taxon>Micromonospora</taxon>
    </lineage>
</organism>
<evidence type="ECO:0008006" key="5">
    <source>
        <dbReference type="Google" id="ProtNLM"/>
    </source>
</evidence>
<dbReference type="EMBL" id="BAABGU010000038">
    <property type="protein sequence ID" value="GAA4577911.1"/>
    <property type="molecule type" value="Genomic_DNA"/>
</dbReference>
<proteinExistence type="predicted"/>